<reference evidence="1 2" key="1">
    <citation type="submission" date="2019-03" db="EMBL/GenBank/DDBJ databases">
        <title>First draft genome of Liparis tanakae, snailfish: a comprehensive survey of snailfish specific genes.</title>
        <authorList>
            <person name="Kim W."/>
            <person name="Song I."/>
            <person name="Jeong J.-H."/>
            <person name="Kim D."/>
            <person name="Kim S."/>
            <person name="Ryu S."/>
            <person name="Song J.Y."/>
            <person name="Lee S.K."/>
        </authorList>
    </citation>
    <scope>NUCLEOTIDE SEQUENCE [LARGE SCALE GENOMIC DNA]</scope>
    <source>
        <tissue evidence="1">Muscle</tissue>
    </source>
</reference>
<evidence type="ECO:0000313" key="2">
    <source>
        <dbReference type="Proteomes" id="UP000314294"/>
    </source>
</evidence>
<comment type="caution">
    <text evidence="1">The sequence shown here is derived from an EMBL/GenBank/DDBJ whole genome shotgun (WGS) entry which is preliminary data.</text>
</comment>
<name>A0A4Z2JAQ9_9TELE</name>
<accession>A0A4Z2JAQ9</accession>
<proteinExistence type="predicted"/>
<gene>
    <name evidence="1" type="ORF">EYF80_003016</name>
</gene>
<protein>
    <submittedName>
        <fullName evidence="1">Uncharacterized protein</fullName>
    </submittedName>
</protein>
<keyword evidence="2" id="KW-1185">Reference proteome</keyword>
<dbReference type="AlphaFoldDB" id="A0A4Z2JAQ9"/>
<evidence type="ECO:0000313" key="1">
    <source>
        <dbReference type="EMBL" id="TNN86833.1"/>
    </source>
</evidence>
<dbReference type="Proteomes" id="UP000314294">
    <property type="component" value="Unassembled WGS sequence"/>
</dbReference>
<sequence length="75" mass="7911">MPTTPANVLVCSYMPGGRLYQTPPEIDRSGHRGAFSAAAIHMSSWPAAQDRRRRQCCAGADQAAAPASIPMGSPL</sequence>
<organism evidence="1 2">
    <name type="scientific">Liparis tanakae</name>
    <name type="common">Tanaka's snailfish</name>
    <dbReference type="NCBI Taxonomy" id="230148"/>
    <lineage>
        <taxon>Eukaryota</taxon>
        <taxon>Metazoa</taxon>
        <taxon>Chordata</taxon>
        <taxon>Craniata</taxon>
        <taxon>Vertebrata</taxon>
        <taxon>Euteleostomi</taxon>
        <taxon>Actinopterygii</taxon>
        <taxon>Neopterygii</taxon>
        <taxon>Teleostei</taxon>
        <taxon>Neoteleostei</taxon>
        <taxon>Acanthomorphata</taxon>
        <taxon>Eupercaria</taxon>
        <taxon>Perciformes</taxon>
        <taxon>Cottioidei</taxon>
        <taxon>Cottales</taxon>
        <taxon>Liparidae</taxon>
        <taxon>Liparis</taxon>
    </lineage>
</organism>
<dbReference type="EMBL" id="SRLO01000013">
    <property type="protein sequence ID" value="TNN86833.1"/>
    <property type="molecule type" value="Genomic_DNA"/>
</dbReference>